<feature type="region of interest" description="Disordered" evidence="1">
    <location>
        <begin position="1533"/>
        <end position="1561"/>
    </location>
</feature>
<feature type="region of interest" description="Disordered" evidence="1">
    <location>
        <begin position="866"/>
        <end position="1048"/>
    </location>
</feature>
<proteinExistence type="predicted"/>
<sequence length="2042" mass="225937">MLALRRRASKRRQKEHQGWVSYSRLRSQNAANSVAPHGGLAGDQALQKVVAGLQFDCQVGSELLRKMRCKWALAALFGARQVAQAQRALAEEALWRQKEPLLRPCFWALWRNVLRRRTKHTGTARPRATALSFCRRRTLERFLRRWMAYSRRRIILWATQEAAMEKLRRRVLRNGLRGWRAWQKKKVWMRDAVERAREWKERRHLRLCFWGWQGEAGKRRTLLERLMSPGARNKGSERVFTPAHYHASPSWAPKKARHVALVSFSHVAAHDLSSPRGPLDPGVSHWAVALLRKIDSAIEIRTAQQSAGLEDLPKEKQEYGQLRSVFASASAGGIRSSQRQENEITANTSDPRTGVFTMEDACELYHARSVAQRALLAWKNECERTRSAMDFARASEEVLRATRILRGWLSSLRRRKNAAESHWRAAVILRVFKLWKKRARQSALLREQLEAALRGRRHRSLSLALWGWREWGVNKRRQRERIAEVEVEILRRRLEAAFGAWRGEAARKGRKRNAVRRGLKAGYGRVWRHWAWRAKARVLLRRVFAEAEARWTVAARFPSHHSEFQAALVCFATWRAFTLHRAADRAEAVRTGAADVYNRARLLTKAFQALRIPVDEHRAQKKEELFRRKMLWAWRKWAERKKDGATARVLARFRVAAGGRTVGEFNRARVLRGFVRVWRRATEEKRARAESYRARSSVKRALNGWVKIREESQERVAVHTRRWERVELGGVLNEWKKLGLERKERERKVEVGKRKVGRRLQEVGLEAWKAYSESRRHKRSVSLLARKHASLLLKRRTLRSWLARFAWRDLKERANQLREHRLKRATWRALIRHTRESQVVRDLVIGSRTRGFSVATSLHSSRARVSLLGSGRVTPRFGQGTPKSGRDTPRLGRATPRAAPGKLKAGGDPPKPARKTSNSALKTTKSDRKELTSGWVTPESGQETPSLGRGTLTAAREGSKICRQAPNPARETPNRAPDSPESDQQKPTSSRGTPNPARLIEESGREELKTATNFSEGQALRSARGVPQTSRFAALEEGEKRTRKSGIRLRKKGFSENVSSGLTAIGVEGQGKGSGKVTERLISEGRAVDKGGALRRVAGSLNGGHVSPRVARVESESVRATSRGPSEFETTLKTDKASAEGEESALTSAAEEGPALTSAGGLREIAGDDDGLAGCAELQERADLETEGRRLRGGGRLAPEISTGSDCMVLDSPQMESPSAMVADCEREVTGRMDVRREPFNERLSVSGEIVTEARDVTAGRNGPGRKSVCGIRKERSGQPVSARHVAADVSPVESETLAGTAERIEGPKRGGGAERRARRDPESNVGRTEAAGSTRVDAIWERGEVGNRGATLRREEAKAGDRGRNSYQATGGAQREVSGGMPRSEKRGAGTGARTAKNLAVLSPQSVGGLSPWEGAESVWSPEGIPSRGHAVSAESGCPPEHDGPGGFWLGTNDPPEDNGGTEWLRNRETSLAADHLDLDGNRIQTDQKTTVLPAGGDGRTRGSRTFVEAEHGRGAQGRIQVQEKVELREGVPQEWADGSRRDRNEAAGGAEGADHRKTAGNLRTAICDGGRNPGIRESGMEDGMEGVVCAPGEVNLVESGEETSDRCWEETGMDDCRLASARGLGRASIGNVHVATSRQSDGQFDGESNRRIAGNSDRQTLGDEQRDAVEFSRGGYCTVWARPPKQSASLDENECQEWPAIESFARLLPSSGRQERRSAAEQEGAFSHHEEWQPDLQSADGCDEALGEDKLAPFRELRLSADEGSDQWDRESCSSQDEGRADVAAVDVLGNGVAGKRTIAKPLSIAGRGRVSGRSIRDPPDAPTGVNEEVGAIGDFPFGLETEERKSWSLQGDGNWDVRERGVGAGELLSGRLEADRFCETVAPVRNPSTAAATEEQGRRREDVTAGVAVRKSAARWPPDRLPRGIAGLSAGALEKETAGKTRHGSLVRWPPGAFESSGSRRNSGKGYENGNDVLPPSFESPGAKHRRASAPSVALEAAGETPTGPELVRGFRVVEPDCALGPRHCTNSIPQGNDDLQAD</sequence>
<feature type="compositionally biased region" description="Basic and acidic residues" evidence="1">
    <location>
        <begin position="1130"/>
        <end position="1139"/>
    </location>
</feature>
<dbReference type="STRING" id="105231.A0A1Y1HLI9"/>
<feature type="compositionally biased region" description="Basic and acidic residues" evidence="1">
    <location>
        <begin position="999"/>
        <end position="1009"/>
    </location>
</feature>
<dbReference type="Proteomes" id="UP000054558">
    <property type="component" value="Unassembled WGS sequence"/>
</dbReference>
<feature type="compositionally biased region" description="Basic and acidic residues" evidence="1">
    <location>
        <begin position="1749"/>
        <end position="1778"/>
    </location>
</feature>
<feature type="compositionally biased region" description="Basic and acidic residues" evidence="1">
    <location>
        <begin position="1353"/>
        <end position="1365"/>
    </location>
</feature>
<protein>
    <recommendedName>
        <fullName evidence="4">Sfi1 spindle body domain-containing protein</fullName>
    </recommendedName>
</protein>
<feature type="region of interest" description="Disordered" evidence="1">
    <location>
        <begin position="1890"/>
        <end position="2010"/>
    </location>
</feature>
<name>A0A1Y1HLI9_KLENI</name>
<feature type="region of interest" description="Disordered" evidence="1">
    <location>
        <begin position="1185"/>
        <end position="1206"/>
    </location>
</feature>
<accession>A0A1Y1HLI9</accession>
<feature type="compositionally biased region" description="Basic and acidic residues" evidence="1">
    <location>
        <begin position="1303"/>
        <end position="1323"/>
    </location>
</feature>
<reference evidence="2 3" key="1">
    <citation type="journal article" date="2014" name="Nat. Commun.">
        <title>Klebsormidium flaccidum genome reveals primary factors for plant terrestrial adaptation.</title>
        <authorList>
            <person name="Hori K."/>
            <person name="Maruyama F."/>
            <person name="Fujisawa T."/>
            <person name="Togashi T."/>
            <person name="Yamamoto N."/>
            <person name="Seo M."/>
            <person name="Sato S."/>
            <person name="Yamada T."/>
            <person name="Mori H."/>
            <person name="Tajima N."/>
            <person name="Moriyama T."/>
            <person name="Ikeuchi M."/>
            <person name="Watanabe M."/>
            <person name="Wada H."/>
            <person name="Kobayashi K."/>
            <person name="Saito M."/>
            <person name="Masuda T."/>
            <person name="Sasaki-Sekimoto Y."/>
            <person name="Mashiguchi K."/>
            <person name="Awai K."/>
            <person name="Shimojima M."/>
            <person name="Masuda S."/>
            <person name="Iwai M."/>
            <person name="Nobusawa T."/>
            <person name="Narise T."/>
            <person name="Kondo S."/>
            <person name="Saito H."/>
            <person name="Sato R."/>
            <person name="Murakawa M."/>
            <person name="Ihara Y."/>
            <person name="Oshima-Yamada Y."/>
            <person name="Ohtaka K."/>
            <person name="Satoh M."/>
            <person name="Sonobe K."/>
            <person name="Ishii M."/>
            <person name="Ohtani R."/>
            <person name="Kanamori-Sato M."/>
            <person name="Honoki R."/>
            <person name="Miyazaki D."/>
            <person name="Mochizuki H."/>
            <person name="Umetsu J."/>
            <person name="Higashi K."/>
            <person name="Shibata D."/>
            <person name="Kamiya Y."/>
            <person name="Sato N."/>
            <person name="Nakamura Y."/>
            <person name="Tabata S."/>
            <person name="Ida S."/>
            <person name="Kurokawa K."/>
            <person name="Ohta H."/>
        </authorList>
    </citation>
    <scope>NUCLEOTIDE SEQUENCE [LARGE SCALE GENOMIC DNA]</scope>
    <source>
        <strain evidence="2 3">NIES-2285</strain>
    </source>
</reference>
<feature type="region of interest" description="Disordered" evidence="1">
    <location>
        <begin position="1479"/>
        <end position="1504"/>
    </location>
</feature>
<feature type="region of interest" description="Disordered" evidence="1">
    <location>
        <begin position="1713"/>
        <end position="1778"/>
    </location>
</feature>
<feature type="region of interest" description="Disordered" evidence="1">
    <location>
        <begin position="1810"/>
        <end position="1834"/>
    </location>
</feature>
<evidence type="ECO:0000313" key="3">
    <source>
        <dbReference type="Proteomes" id="UP000054558"/>
    </source>
</evidence>
<evidence type="ECO:0000256" key="1">
    <source>
        <dbReference type="SAM" id="MobiDB-lite"/>
    </source>
</evidence>
<feature type="region of interest" description="Disordered" evidence="1">
    <location>
        <begin position="1098"/>
        <end position="1169"/>
    </location>
</feature>
<evidence type="ECO:0008006" key="4">
    <source>
        <dbReference type="Google" id="ProtNLM"/>
    </source>
</evidence>
<evidence type="ECO:0000313" key="2">
    <source>
        <dbReference type="EMBL" id="GAQ79474.1"/>
    </source>
</evidence>
<dbReference type="EMBL" id="DF236980">
    <property type="protein sequence ID" value="GAQ79474.1"/>
    <property type="molecule type" value="Genomic_DNA"/>
</dbReference>
<feature type="compositionally biased region" description="Basic and acidic residues" evidence="1">
    <location>
        <begin position="1715"/>
        <end position="1734"/>
    </location>
</feature>
<feature type="region of interest" description="Disordered" evidence="1">
    <location>
        <begin position="1639"/>
        <end position="1667"/>
    </location>
</feature>
<feature type="compositionally biased region" description="Basic and acidic residues" evidence="1">
    <location>
        <begin position="1533"/>
        <end position="1547"/>
    </location>
</feature>
<gene>
    <name evidence="2" type="ORF">KFL_000310240</name>
</gene>
<feature type="compositionally biased region" description="Polar residues" evidence="1">
    <location>
        <begin position="1118"/>
        <end position="1129"/>
    </location>
</feature>
<organism evidence="2 3">
    <name type="scientific">Klebsormidium nitens</name>
    <name type="common">Green alga</name>
    <name type="synonym">Ulothrix nitens</name>
    <dbReference type="NCBI Taxonomy" id="105231"/>
    <lineage>
        <taxon>Eukaryota</taxon>
        <taxon>Viridiplantae</taxon>
        <taxon>Streptophyta</taxon>
        <taxon>Klebsormidiophyceae</taxon>
        <taxon>Klebsormidiales</taxon>
        <taxon>Klebsormidiaceae</taxon>
        <taxon>Klebsormidium</taxon>
    </lineage>
</organism>
<keyword evidence="3" id="KW-1185">Reference proteome</keyword>
<feature type="region of interest" description="Disordered" evidence="1">
    <location>
        <begin position="1255"/>
        <end position="1464"/>
    </location>
</feature>